<protein>
    <submittedName>
        <fullName evidence="3">Uncharacterized protein</fullName>
    </submittedName>
</protein>
<keyword evidence="2" id="KW-0472">Membrane</keyword>
<keyword evidence="2" id="KW-1133">Transmembrane helix</keyword>
<dbReference type="Proteomes" id="UP000322225">
    <property type="component" value="Chromosome 10"/>
</dbReference>
<name>A0A5M6C834_9TREE</name>
<dbReference type="OrthoDB" id="2563149at2759"/>
<gene>
    <name evidence="3" type="ORF">CI109_105543</name>
</gene>
<feature type="region of interest" description="Disordered" evidence="1">
    <location>
        <begin position="96"/>
        <end position="127"/>
    </location>
</feature>
<reference evidence="3" key="1">
    <citation type="submission" date="2017-08" db="EMBL/GenBank/DDBJ databases">
        <authorList>
            <person name="Cuomo C."/>
            <person name="Billmyre B."/>
            <person name="Heitman J."/>
        </authorList>
    </citation>
    <scope>NUCLEOTIDE SEQUENCE</scope>
    <source>
        <strain evidence="3">CBS 12478</strain>
    </source>
</reference>
<evidence type="ECO:0000313" key="3">
    <source>
        <dbReference type="EMBL" id="WWD21062.1"/>
    </source>
</evidence>
<evidence type="ECO:0000256" key="1">
    <source>
        <dbReference type="SAM" id="MobiDB-lite"/>
    </source>
</evidence>
<dbReference type="RefSeq" id="XP_031862297.1">
    <property type="nucleotide sequence ID" value="XM_032003439.1"/>
</dbReference>
<evidence type="ECO:0000313" key="4">
    <source>
        <dbReference type="Proteomes" id="UP000322225"/>
    </source>
</evidence>
<accession>A0A5M6C834</accession>
<dbReference type="KEGG" id="ksn:43587562"/>
<feature type="transmembrane region" description="Helical" evidence="2">
    <location>
        <begin position="38"/>
        <end position="58"/>
    </location>
</feature>
<reference evidence="3" key="2">
    <citation type="submission" date="2024-01" db="EMBL/GenBank/DDBJ databases">
        <title>Comparative genomics of Cryptococcus and Kwoniella reveals pathogenesis evolution and contrasting modes of karyotype evolution via chromosome fusion or intercentromeric recombination.</title>
        <authorList>
            <person name="Coelho M.A."/>
            <person name="David-Palma M."/>
            <person name="Shea T."/>
            <person name="Bowers K."/>
            <person name="McGinley-Smith S."/>
            <person name="Mohammad A.W."/>
            <person name="Gnirke A."/>
            <person name="Yurkov A.M."/>
            <person name="Nowrousian M."/>
            <person name="Sun S."/>
            <person name="Cuomo C.A."/>
            <person name="Heitman J."/>
        </authorList>
    </citation>
    <scope>NUCLEOTIDE SEQUENCE</scope>
    <source>
        <strain evidence="3">CBS 12478</strain>
    </source>
</reference>
<proteinExistence type="predicted"/>
<dbReference type="AlphaFoldDB" id="A0A5M6C834"/>
<sequence>MAPQLSKRGCAYHLGNTSGKTYDSNGKECALMTSADKLALGIVLSICGVVLIVLAGIYTRRWYKSRDQTARATVDRPMSSIGSPLIPRRPQLSLSCQSSYLPSSPLSGSSSDMTHGSDSSSGTPSLYSPYSPNPENFHFPILSADGHLLPPAPASVRSFVEVPIEPAARPLPAAPLSTVLVAPIPKSTQRWSYSPVSEGHGLFSGVEIRGDGSVEVVRDDYDIETTSNIMSSPTISRVSHQAYQPQQATYHQTFSAEGDDLSLYDYASDEGYRRY</sequence>
<feature type="compositionally biased region" description="Low complexity" evidence="1">
    <location>
        <begin position="96"/>
        <end position="123"/>
    </location>
</feature>
<evidence type="ECO:0000256" key="2">
    <source>
        <dbReference type="SAM" id="Phobius"/>
    </source>
</evidence>
<keyword evidence="4" id="KW-1185">Reference proteome</keyword>
<organism evidence="3 4">
    <name type="scientific">Kwoniella shandongensis</name>
    <dbReference type="NCBI Taxonomy" id="1734106"/>
    <lineage>
        <taxon>Eukaryota</taxon>
        <taxon>Fungi</taxon>
        <taxon>Dikarya</taxon>
        <taxon>Basidiomycota</taxon>
        <taxon>Agaricomycotina</taxon>
        <taxon>Tremellomycetes</taxon>
        <taxon>Tremellales</taxon>
        <taxon>Cryptococcaceae</taxon>
        <taxon>Kwoniella</taxon>
    </lineage>
</organism>
<keyword evidence="2" id="KW-0812">Transmembrane</keyword>
<dbReference type="EMBL" id="CP144060">
    <property type="protein sequence ID" value="WWD21062.1"/>
    <property type="molecule type" value="Genomic_DNA"/>
</dbReference>
<dbReference type="GeneID" id="43587562"/>